<dbReference type="PROSITE" id="PS51257">
    <property type="entry name" value="PROKAR_LIPOPROTEIN"/>
    <property type="match status" value="1"/>
</dbReference>
<feature type="chain" id="PRO_5047210517" description="Secreted protein" evidence="1">
    <location>
        <begin position="25"/>
        <end position="132"/>
    </location>
</feature>
<feature type="signal peptide" evidence="1">
    <location>
        <begin position="1"/>
        <end position="24"/>
    </location>
</feature>
<evidence type="ECO:0000313" key="3">
    <source>
        <dbReference type="Proteomes" id="UP000638560"/>
    </source>
</evidence>
<evidence type="ECO:0000313" key="2">
    <source>
        <dbReference type="EMBL" id="MBF9129667.1"/>
    </source>
</evidence>
<dbReference type="RefSeq" id="WP_196201297.1">
    <property type="nucleotide sequence ID" value="NZ_JADPUN010000128.1"/>
</dbReference>
<comment type="caution">
    <text evidence="2">The sequence shown here is derived from an EMBL/GenBank/DDBJ whole genome shotgun (WGS) entry which is preliminary data.</text>
</comment>
<gene>
    <name evidence="2" type="ORF">I0C86_11930</name>
</gene>
<organism evidence="2 3">
    <name type="scientific">Plantactinospora alkalitolerans</name>
    <dbReference type="NCBI Taxonomy" id="2789879"/>
    <lineage>
        <taxon>Bacteria</taxon>
        <taxon>Bacillati</taxon>
        <taxon>Actinomycetota</taxon>
        <taxon>Actinomycetes</taxon>
        <taxon>Micromonosporales</taxon>
        <taxon>Micromonosporaceae</taxon>
        <taxon>Plantactinospora</taxon>
    </lineage>
</organism>
<evidence type="ECO:0008006" key="4">
    <source>
        <dbReference type="Google" id="ProtNLM"/>
    </source>
</evidence>
<dbReference type="EMBL" id="JADPUN010000128">
    <property type="protein sequence ID" value="MBF9129667.1"/>
    <property type="molecule type" value="Genomic_DNA"/>
</dbReference>
<dbReference type="Proteomes" id="UP000638560">
    <property type="component" value="Unassembled WGS sequence"/>
</dbReference>
<sequence length="132" mass="13989">MKTIVRFATVIVAIGALVPMSATASQAAPAATSACVTASNSYDWGVGEISLCPQSDGTYHVTGWTDDLKPGDWLAPDGACVGWAVYDAQGYSGSTGWNCAQFHPERPTRLEFDFVTTFRAPVTGAKLSKGYF</sequence>
<protein>
    <recommendedName>
        <fullName evidence="4">Secreted protein</fullName>
    </recommendedName>
</protein>
<name>A0ABS0GTY3_9ACTN</name>
<proteinExistence type="predicted"/>
<evidence type="ECO:0000256" key="1">
    <source>
        <dbReference type="SAM" id="SignalP"/>
    </source>
</evidence>
<accession>A0ABS0GTY3</accession>
<keyword evidence="1" id="KW-0732">Signal</keyword>
<keyword evidence="3" id="KW-1185">Reference proteome</keyword>
<reference evidence="2 3" key="1">
    <citation type="submission" date="2020-11" db="EMBL/GenBank/DDBJ databases">
        <title>A novel isolate from a Black sea contaminated sediment with potential to produce alkanes: Plantactinospora alkalitolerans sp. nov.</title>
        <authorList>
            <person name="Carro L."/>
            <person name="Veyisoglu A."/>
            <person name="Guven K."/>
            <person name="Schumann P."/>
            <person name="Klenk H.-P."/>
            <person name="Sahin N."/>
        </authorList>
    </citation>
    <scope>NUCLEOTIDE SEQUENCE [LARGE SCALE GENOMIC DNA]</scope>
    <source>
        <strain evidence="2 3">S1510</strain>
    </source>
</reference>